<proteinExistence type="inferred from homology"/>
<dbReference type="SUPFAM" id="SSF109854">
    <property type="entry name" value="DinB/YfiT-like putative metalloenzymes"/>
    <property type="match status" value="1"/>
</dbReference>
<feature type="binding site" evidence="3">
    <location>
        <position position="138"/>
    </location>
    <ligand>
        <name>a divalent metal cation</name>
        <dbReference type="ChEBI" id="CHEBI:60240"/>
    </ligand>
</feature>
<evidence type="ECO:0000256" key="1">
    <source>
        <dbReference type="ARBA" id="ARBA00008635"/>
    </source>
</evidence>
<accession>A0A0C1G0E8</accession>
<gene>
    <name evidence="4" type="ORF">OC25_12240</name>
</gene>
<organism evidence="4 5">
    <name type="scientific">Pedobacter kyungheensis</name>
    <dbReference type="NCBI Taxonomy" id="1069985"/>
    <lineage>
        <taxon>Bacteria</taxon>
        <taxon>Pseudomonadati</taxon>
        <taxon>Bacteroidota</taxon>
        <taxon>Sphingobacteriia</taxon>
        <taxon>Sphingobacteriales</taxon>
        <taxon>Sphingobacteriaceae</taxon>
        <taxon>Pedobacter</taxon>
    </lineage>
</organism>
<keyword evidence="2 3" id="KW-0479">Metal-binding</keyword>
<dbReference type="Proteomes" id="UP000031246">
    <property type="component" value="Unassembled WGS sequence"/>
</dbReference>
<feature type="binding site" evidence="3">
    <location>
        <position position="134"/>
    </location>
    <ligand>
        <name>a divalent metal cation</name>
        <dbReference type="ChEBI" id="CHEBI:60240"/>
    </ligand>
</feature>
<dbReference type="EMBL" id="JSYN01000014">
    <property type="protein sequence ID" value="KIA93539.1"/>
    <property type="molecule type" value="Genomic_DNA"/>
</dbReference>
<keyword evidence="5" id="KW-1185">Reference proteome</keyword>
<dbReference type="OrthoDB" id="119432at2"/>
<evidence type="ECO:0000313" key="5">
    <source>
        <dbReference type="Proteomes" id="UP000031246"/>
    </source>
</evidence>
<feature type="binding site" evidence="3">
    <location>
        <position position="46"/>
    </location>
    <ligand>
        <name>a divalent metal cation</name>
        <dbReference type="ChEBI" id="CHEBI:60240"/>
    </ligand>
</feature>
<dbReference type="GO" id="GO:0046872">
    <property type="term" value="F:metal ion binding"/>
    <property type="evidence" value="ECO:0007669"/>
    <property type="project" value="UniProtKB-KW"/>
</dbReference>
<dbReference type="InterPro" id="IPR034660">
    <property type="entry name" value="DinB/YfiT-like"/>
</dbReference>
<evidence type="ECO:0000256" key="2">
    <source>
        <dbReference type="ARBA" id="ARBA00022723"/>
    </source>
</evidence>
<dbReference type="Pfam" id="PF05163">
    <property type="entry name" value="DinB"/>
    <property type="match status" value="1"/>
</dbReference>
<dbReference type="AlphaFoldDB" id="A0A0C1G0E8"/>
<protein>
    <submittedName>
        <fullName evidence="4">Damage-inducible protein DinB</fullName>
    </submittedName>
</protein>
<name>A0A0C1G0E8_9SPHI</name>
<evidence type="ECO:0000256" key="3">
    <source>
        <dbReference type="PIRSR" id="PIRSR607837-1"/>
    </source>
</evidence>
<dbReference type="RefSeq" id="WP_039476417.1">
    <property type="nucleotide sequence ID" value="NZ_JSYN01000014.1"/>
</dbReference>
<reference evidence="4 5" key="1">
    <citation type="submission" date="2014-10" db="EMBL/GenBank/DDBJ databases">
        <title>Pedobacter Kyungheensis.</title>
        <authorList>
            <person name="Anderson B.M."/>
            <person name="Newman J.D."/>
        </authorList>
    </citation>
    <scope>NUCLEOTIDE SEQUENCE [LARGE SCALE GENOMIC DNA]</scope>
    <source>
        <strain evidence="4 5">KACC 16221</strain>
    </source>
</reference>
<dbReference type="Gene3D" id="1.20.120.450">
    <property type="entry name" value="dinb family like domain"/>
    <property type="match status" value="1"/>
</dbReference>
<sequence length="167" mass="19136">MMKQALIGEFMHEAENTRKLLSMIPDSALEYRPQPHLWSVGQLASHIAEVYNWYEPTFDLDDFDMGSYKYDKGDISKAANILARFEENVSKAKTVIENSDESKYMNNWIMSAGGNALMPAMPKIQVIRGFLYNHLYHHRGELISHLRATGNKVPSLYGPNYEESQAF</sequence>
<evidence type="ECO:0000313" key="4">
    <source>
        <dbReference type="EMBL" id="KIA93539.1"/>
    </source>
</evidence>
<dbReference type="InterPro" id="IPR007837">
    <property type="entry name" value="DinB"/>
</dbReference>
<comment type="caution">
    <text evidence="4">The sequence shown here is derived from an EMBL/GenBank/DDBJ whole genome shotgun (WGS) entry which is preliminary data.</text>
</comment>
<comment type="similarity">
    <text evidence="1">Belongs to the DinB family.</text>
</comment>